<keyword evidence="2" id="KW-0813">Transport</keyword>
<evidence type="ECO:0000313" key="9">
    <source>
        <dbReference type="EMBL" id="PRR74777.1"/>
    </source>
</evidence>
<feature type="transmembrane region" description="Helical" evidence="8">
    <location>
        <begin position="324"/>
        <end position="349"/>
    </location>
</feature>
<dbReference type="GO" id="GO:0005886">
    <property type="term" value="C:plasma membrane"/>
    <property type="evidence" value="ECO:0007669"/>
    <property type="project" value="UniProtKB-SubCell"/>
</dbReference>
<feature type="transmembrane region" description="Helical" evidence="8">
    <location>
        <begin position="74"/>
        <end position="96"/>
    </location>
</feature>
<dbReference type="OrthoDB" id="9768885at2"/>
<feature type="transmembrane region" description="Helical" evidence="8">
    <location>
        <begin position="181"/>
        <end position="203"/>
    </location>
</feature>
<dbReference type="PROSITE" id="PS00713">
    <property type="entry name" value="NA_DICARBOXYL_SYMP_1"/>
    <property type="match status" value="1"/>
</dbReference>
<proteinExistence type="predicted"/>
<dbReference type="SUPFAM" id="SSF118215">
    <property type="entry name" value="Proton glutamate symport protein"/>
    <property type="match status" value="1"/>
</dbReference>
<keyword evidence="6 8" id="KW-1133">Transmembrane helix</keyword>
<dbReference type="GO" id="GO:0015293">
    <property type="term" value="F:symporter activity"/>
    <property type="evidence" value="ECO:0007669"/>
    <property type="project" value="UniProtKB-KW"/>
</dbReference>
<evidence type="ECO:0000313" key="10">
    <source>
        <dbReference type="Proteomes" id="UP000238415"/>
    </source>
</evidence>
<feature type="transmembrane region" description="Helical" evidence="8">
    <location>
        <begin position="37"/>
        <end position="62"/>
    </location>
</feature>
<evidence type="ECO:0000256" key="5">
    <source>
        <dbReference type="ARBA" id="ARBA00022847"/>
    </source>
</evidence>
<dbReference type="Proteomes" id="UP000238415">
    <property type="component" value="Unassembled WGS sequence"/>
</dbReference>
<evidence type="ECO:0000256" key="4">
    <source>
        <dbReference type="ARBA" id="ARBA00022692"/>
    </source>
</evidence>
<keyword evidence="4 8" id="KW-0812">Transmembrane</keyword>
<dbReference type="PRINTS" id="PR00173">
    <property type="entry name" value="EDTRNSPORT"/>
</dbReference>
<dbReference type="InterPro" id="IPR001991">
    <property type="entry name" value="Na-dicarboxylate_symporter"/>
</dbReference>
<dbReference type="AlphaFoldDB" id="A0A2T0AW58"/>
<evidence type="ECO:0000256" key="2">
    <source>
        <dbReference type="ARBA" id="ARBA00022448"/>
    </source>
</evidence>
<keyword evidence="10" id="KW-1185">Reference proteome</keyword>
<dbReference type="Gene3D" id="1.10.3860.10">
    <property type="entry name" value="Sodium:dicarboxylate symporter"/>
    <property type="match status" value="1"/>
</dbReference>
<dbReference type="InterPro" id="IPR036458">
    <property type="entry name" value="Na:dicarbo_symporter_sf"/>
</dbReference>
<evidence type="ECO:0000256" key="8">
    <source>
        <dbReference type="SAM" id="Phobius"/>
    </source>
</evidence>
<dbReference type="InterPro" id="IPR018107">
    <property type="entry name" value="Na-dicarboxylate_symporter_CS"/>
</dbReference>
<gene>
    <name evidence="9" type="primary">gltT</name>
    <name evidence="9" type="ORF">MOHU_07580</name>
</gene>
<evidence type="ECO:0000256" key="1">
    <source>
        <dbReference type="ARBA" id="ARBA00004651"/>
    </source>
</evidence>
<dbReference type="FunFam" id="1.10.3860.10:FF:000001">
    <property type="entry name" value="C4-dicarboxylate transport protein"/>
    <property type="match status" value="1"/>
</dbReference>
<protein>
    <submittedName>
        <fullName evidence="9">Proton/sodium-glutamate symport protein</fullName>
    </submittedName>
</protein>
<keyword evidence="3" id="KW-1003">Cell membrane</keyword>
<dbReference type="GO" id="GO:0006835">
    <property type="term" value="P:dicarboxylic acid transport"/>
    <property type="evidence" value="ECO:0007669"/>
    <property type="project" value="TreeGrafter"/>
</dbReference>
<evidence type="ECO:0000256" key="7">
    <source>
        <dbReference type="ARBA" id="ARBA00023136"/>
    </source>
</evidence>
<keyword evidence="5" id="KW-0769">Symport</keyword>
<dbReference type="EMBL" id="PVXM01000007">
    <property type="protein sequence ID" value="PRR74777.1"/>
    <property type="molecule type" value="Genomic_DNA"/>
</dbReference>
<feature type="transmembrane region" description="Helical" evidence="8">
    <location>
        <begin position="296"/>
        <end position="317"/>
    </location>
</feature>
<feature type="transmembrane region" description="Helical" evidence="8">
    <location>
        <begin position="7"/>
        <end position="25"/>
    </location>
</feature>
<dbReference type="Pfam" id="PF00375">
    <property type="entry name" value="SDF"/>
    <property type="match status" value="1"/>
</dbReference>
<feature type="transmembrane region" description="Helical" evidence="8">
    <location>
        <begin position="209"/>
        <end position="235"/>
    </location>
</feature>
<sequence>MKLPQKLAIGFILGIVAGLIFQFTGWNAKILQPFGDLFIRLIRMVIVPLVVSSLIAGAAGMSDAAKFGRVAVKILVYYFFTTAVAVTLGLIVANIVHPGIGVNLSTTGLKAQEVTPPSMVQTLLNIVPINPIESMAKGDLLPMIFFAIIFGFALSSLGEAGQPVLKFFEIVMNVMIKVTGYVMEYAPFGIFALITVTVGVYGIGVLLPLFKLIIVMYVVALLHILFVYTPFITLIGKMRPGTFFKGVAEPLLVAFTTCSSAAALPLNMRSVEKLGVPKSISSFSIPLGNTINMDGAAIYLGIAAVFISEVFGIHLSINQQLTIILMAILASVGSVGVPGSALIVMTMVFQSVGLPIEGIGLVAGVDRILDMARTPLNILGDAVGAVVVARSEGELKSEQLNS</sequence>
<comment type="caution">
    <text evidence="9">The sequence shown here is derived from an EMBL/GenBank/DDBJ whole genome shotgun (WGS) entry which is preliminary data.</text>
</comment>
<name>A0A2T0AW58_9FIRM</name>
<dbReference type="PANTHER" id="PTHR42865">
    <property type="entry name" value="PROTON/GLUTAMATE-ASPARTATE SYMPORTER"/>
    <property type="match status" value="1"/>
</dbReference>
<feature type="transmembrane region" description="Helical" evidence="8">
    <location>
        <begin position="140"/>
        <end position="160"/>
    </location>
</feature>
<accession>A0A2T0AW58</accession>
<keyword evidence="7 8" id="KW-0472">Membrane</keyword>
<comment type="subcellular location">
    <subcellularLocation>
        <location evidence="1">Cell membrane</location>
        <topology evidence="1">Multi-pass membrane protein</topology>
    </subcellularLocation>
</comment>
<evidence type="ECO:0000256" key="3">
    <source>
        <dbReference type="ARBA" id="ARBA00022475"/>
    </source>
</evidence>
<dbReference type="PANTHER" id="PTHR42865:SF7">
    <property type="entry name" value="PROTON_GLUTAMATE-ASPARTATE SYMPORTER"/>
    <property type="match status" value="1"/>
</dbReference>
<organism evidence="9 10">
    <name type="scientific">Neomoorella humiferrea</name>
    <dbReference type="NCBI Taxonomy" id="676965"/>
    <lineage>
        <taxon>Bacteria</taxon>
        <taxon>Bacillati</taxon>
        <taxon>Bacillota</taxon>
        <taxon>Clostridia</taxon>
        <taxon>Neomoorellales</taxon>
        <taxon>Neomoorellaceae</taxon>
        <taxon>Neomoorella</taxon>
    </lineage>
</organism>
<reference evidence="9 10" key="1">
    <citation type="submission" date="2018-03" db="EMBL/GenBank/DDBJ databases">
        <title>Genome sequence of Moorella humiferrea DSM 23265.</title>
        <authorList>
            <person name="Poehlein A."/>
            <person name="Daniel R."/>
        </authorList>
    </citation>
    <scope>NUCLEOTIDE SEQUENCE [LARGE SCALE GENOMIC DNA]</scope>
    <source>
        <strain evidence="9 10">DSM 23265</strain>
    </source>
</reference>
<evidence type="ECO:0000256" key="6">
    <source>
        <dbReference type="ARBA" id="ARBA00022989"/>
    </source>
</evidence>